<feature type="compositionally biased region" description="Acidic residues" evidence="9">
    <location>
        <begin position="1167"/>
        <end position="1189"/>
    </location>
</feature>
<feature type="domain" description="DNA-directed RNA polymerase beta subunit external 1" evidence="15">
    <location>
        <begin position="522"/>
        <end position="583"/>
    </location>
</feature>
<comment type="caution">
    <text evidence="16">The sequence shown here is derived from an EMBL/GenBank/DDBJ whole genome shotgun (WGS) entry which is preliminary data.</text>
</comment>
<evidence type="ECO:0000256" key="3">
    <source>
        <dbReference type="ARBA" id="ARBA00022695"/>
    </source>
</evidence>
<dbReference type="InterPro" id="IPR037034">
    <property type="entry name" value="RNA_pol_Rpb2_2_sf"/>
</dbReference>
<evidence type="ECO:0000259" key="10">
    <source>
        <dbReference type="Pfam" id="PF00562"/>
    </source>
</evidence>
<dbReference type="NCBIfam" id="NF001616">
    <property type="entry name" value="PRK00405.1"/>
    <property type="match status" value="1"/>
</dbReference>
<evidence type="ECO:0000256" key="5">
    <source>
        <dbReference type="ARBA" id="ARBA00048552"/>
    </source>
</evidence>
<dbReference type="InterPro" id="IPR007641">
    <property type="entry name" value="RNA_pol_Rpb2_7"/>
</dbReference>
<proteinExistence type="inferred from homology"/>
<dbReference type="Pfam" id="PF10385">
    <property type="entry name" value="RNA_pol_Rpb2_45"/>
    <property type="match status" value="1"/>
</dbReference>
<feature type="compositionally biased region" description="Basic and acidic residues" evidence="9">
    <location>
        <begin position="1152"/>
        <end position="1166"/>
    </location>
</feature>
<feature type="domain" description="RNA polymerase Rpb2" evidence="11">
    <location>
        <begin position="1032"/>
        <end position="1106"/>
    </location>
</feature>
<dbReference type="InterPro" id="IPR042107">
    <property type="entry name" value="DNA-dir_RNA_pol_bsu_ext_1_sf"/>
</dbReference>
<dbReference type="PROSITE" id="PS01166">
    <property type="entry name" value="RNA_POL_BETA"/>
    <property type="match status" value="1"/>
</dbReference>
<dbReference type="Pfam" id="PF04561">
    <property type="entry name" value="RNA_pol_Rpb2_2"/>
    <property type="match status" value="1"/>
</dbReference>
<dbReference type="InterPro" id="IPR007642">
    <property type="entry name" value="RNA_pol_Rpb2_2"/>
</dbReference>
<dbReference type="InterPro" id="IPR010243">
    <property type="entry name" value="RNA_pol_bsu_bac"/>
</dbReference>
<dbReference type="Gene3D" id="2.40.50.100">
    <property type="match status" value="1"/>
</dbReference>
<feature type="domain" description="DNA-directed RNA polymerase subunit 2 hybrid-binding" evidence="10">
    <location>
        <begin position="644"/>
        <end position="1030"/>
    </location>
</feature>
<evidence type="ECO:0000259" key="15">
    <source>
        <dbReference type="Pfam" id="PF10385"/>
    </source>
</evidence>
<evidence type="ECO:0000256" key="4">
    <source>
        <dbReference type="ARBA" id="ARBA00023163"/>
    </source>
</evidence>
<keyword evidence="2 6" id="KW-0808">Transferase</keyword>
<feature type="region of interest" description="Disordered" evidence="9">
    <location>
        <begin position="1152"/>
        <end position="1189"/>
    </location>
</feature>
<evidence type="ECO:0000259" key="14">
    <source>
        <dbReference type="Pfam" id="PF04565"/>
    </source>
</evidence>
<dbReference type="InterPro" id="IPR007645">
    <property type="entry name" value="RNA_pol_Rpb2_3"/>
</dbReference>
<dbReference type="EC" id="2.7.7.6" evidence="6 8"/>
<dbReference type="InterPro" id="IPR015712">
    <property type="entry name" value="DNA-dir_RNA_pol_su2"/>
</dbReference>
<dbReference type="PANTHER" id="PTHR20856">
    <property type="entry name" value="DNA-DIRECTED RNA POLYMERASE I SUBUNIT 2"/>
    <property type="match status" value="1"/>
</dbReference>
<feature type="domain" description="RNA polymerase Rpb2" evidence="12">
    <location>
        <begin position="137"/>
        <end position="328"/>
    </location>
</feature>
<dbReference type="Gene3D" id="2.30.150.10">
    <property type="entry name" value="DNA-directed RNA polymerase, beta subunit, external 1 domain"/>
    <property type="match status" value="2"/>
</dbReference>
<dbReference type="InterPro" id="IPR014724">
    <property type="entry name" value="RNA_pol_RPB2_OB-fold"/>
</dbReference>
<keyword evidence="4 6" id="KW-0804">Transcription</keyword>
<dbReference type="EMBL" id="DSYQ01000020">
    <property type="protein sequence ID" value="HGT71342.1"/>
    <property type="molecule type" value="Genomic_DNA"/>
</dbReference>
<evidence type="ECO:0000313" key="16">
    <source>
        <dbReference type="EMBL" id="HGT71342.1"/>
    </source>
</evidence>
<organism evidence="16">
    <name type="scientific">candidate division CPR3 bacterium</name>
    <dbReference type="NCBI Taxonomy" id="2268181"/>
    <lineage>
        <taxon>Bacteria</taxon>
        <taxon>Bacteria division CPR3</taxon>
    </lineage>
</organism>
<dbReference type="CDD" id="cd00653">
    <property type="entry name" value="RNA_pol_B_RPB2"/>
    <property type="match status" value="1"/>
</dbReference>
<protein>
    <recommendedName>
        <fullName evidence="6 8">DNA-directed RNA polymerase subunit beta</fullName>
        <shortName evidence="6">RNAP subunit beta</shortName>
        <ecNumber evidence="6 8">2.7.7.6</ecNumber>
    </recommendedName>
    <alternativeName>
        <fullName evidence="6">RNA polymerase subunit beta</fullName>
    </alternativeName>
    <alternativeName>
        <fullName evidence="6">Transcriptase subunit beta</fullName>
    </alternativeName>
</protein>
<dbReference type="Gene3D" id="2.40.50.150">
    <property type="match status" value="1"/>
</dbReference>
<comment type="function">
    <text evidence="6 8">DNA-dependent RNA polymerase catalyzes the transcription of DNA into RNA using the four ribonucleoside triphosphates as substrates.</text>
</comment>
<dbReference type="Gene3D" id="2.40.270.10">
    <property type="entry name" value="DNA-directed RNA polymerase, subunit 2, domain 6"/>
    <property type="match status" value="2"/>
</dbReference>
<accession>A0A7C4R2V5</accession>
<comment type="catalytic activity">
    <reaction evidence="5 6 8">
        <text>RNA(n) + a ribonucleoside 5'-triphosphate = RNA(n+1) + diphosphate</text>
        <dbReference type="Rhea" id="RHEA:21248"/>
        <dbReference type="Rhea" id="RHEA-COMP:14527"/>
        <dbReference type="Rhea" id="RHEA-COMP:17342"/>
        <dbReference type="ChEBI" id="CHEBI:33019"/>
        <dbReference type="ChEBI" id="CHEBI:61557"/>
        <dbReference type="ChEBI" id="CHEBI:140395"/>
        <dbReference type="EC" id="2.7.7.6"/>
    </reaction>
</comment>
<evidence type="ECO:0000256" key="6">
    <source>
        <dbReference type="HAMAP-Rule" id="MF_01321"/>
    </source>
</evidence>
<comment type="similarity">
    <text evidence="6 7">Belongs to the RNA polymerase beta chain family.</text>
</comment>
<dbReference type="FunFam" id="3.90.1800.10:FF:000001">
    <property type="entry name" value="DNA-directed RNA polymerase subunit beta"/>
    <property type="match status" value="1"/>
</dbReference>
<name>A0A7C4R2V5_UNCC3</name>
<dbReference type="GO" id="GO:0006351">
    <property type="term" value="P:DNA-templated transcription"/>
    <property type="evidence" value="ECO:0007669"/>
    <property type="project" value="UniProtKB-UniRule"/>
</dbReference>
<keyword evidence="3 6" id="KW-0548">Nucleotidyltransferase</keyword>
<dbReference type="GO" id="GO:0003899">
    <property type="term" value="F:DNA-directed RNA polymerase activity"/>
    <property type="evidence" value="ECO:0007669"/>
    <property type="project" value="UniProtKB-UniRule"/>
</dbReference>
<dbReference type="GO" id="GO:0003677">
    <property type="term" value="F:DNA binding"/>
    <property type="evidence" value="ECO:0007669"/>
    <property type="project" value="UniProtKB-UniRule"/>
</dbReference>
<comment type="subunit">
    <text evidence="6 8">The RNAP catalytic core consists of 2 alpha, 1 beta, 1 beta' and 1 omega subunit. When a sigma factor is associated with the core the holoenzyme is formed, which can initiate transcription.</text>
</comment>
<keyword evidence="1 6" id="KW-0240">DNA-directed RNA polymerase</keyword>
<evidence type="ECO:0000259" key="13">
    <source>
        <dbReference type="Pfam" id="PF04563"/>
    </source>
</evidence>
<evidence type="ECO:0000256" key="2">
    <source>
        <dbReference type="ARBA" id="ARBA00022679"/>
    </source>
</evidence>
<dbReference type="GO" id="GO:0000428">
    <property type="term" value="C:DNA-directed RNA polymerase complex"/>
    <property type="evidence" value="ECO:0007669"/>
    <property type="project" value="UniProtKB-KW"/>
</dbReference>
<dbReference type="InterPro" id="IPR019462">
    <property type="entry name" value="DNA-dir_RNA_pol_bsu_external_1"/>
</dbReference>
<dbReference type="Pfam" id="PF00562">
    <property type="entry name" value="RNA_pol_Rpb2_6"/>
    <property type="match status" value="1"/>
</dbReference>
<evidence type="ECO:0000256" key="1">
    <source>
        <dbReference type="ARBA" id="ARBA00022478"/>
    </source>
</evidence>
<gene>
    <name evidence="6" type="primary">rpoB</name>
    <name evidence="16" type="ORF">ENT43_03730</name>
</gene>
<dbReference type="Pfam" id="PF04560">
    <property type="entry name" value="RNA_pol_Rpb2_7"/>
    <property type="match status" value="1"/>
</dbReference>
<feature type="domain" description="RNA polymerase beta subunit protrusion" evidence="13">
    <location>
        <begin position="23"/>
        <end position="372"/>
    </location>
</feature>
<sequence>MSSKPILKRKYFRPIEEVITPPNLIEIQIDSYKKFLDEGLKEIFLELNPVEDFIGKNLELNFLDYNVEDPKYSEEEVRRKNLTYKAPIRCRVQLVNKNTGEIKEQNVFLGDVPLMTDQGTFIINGIERVIVSQIVRAPGVLFTADHHGDTSLFGAKIIPERGAWLEFETSSKGVIYVKIDRKRKITATTLLRSFGYGKDAEIYKLFEDVNTNPERNYIRSTLEKDPSNSVDTGILEIYKRIRPGDLVTVENARNMIETTFFNFRRYDLSKVGRYKINKRLNLDTPNDLKHRVLQREDVIEILREVIRLNNDPEAIPDDIDNLKNRRVRAVGELVQKKVRIGFLRVERNIKDRMAVADIETVTPAQLINVRPIIASLQEFFASFQLSQFMDQVNPLSELEHKRRLSATGPGGLTRERAGFEVRDVHSSHYGRLCPIQSPEGPNIGLISYFSIFARLNEYNFIETPYIWVQRKAQNDGKSAVGLFLRGDFTDEKGKVIAKDGTKITKEIAMSLAKVSSVKKIRVKPRVTGEVVYLDADEDSRAIIAQANSKIDDNGYFIENRVAVRNHGEPDLVSQDKIDYMDVSSRQVVSVAASLIPFVEHDELRRALMGSNMLRQAVPLVKPESPVIGTGMEELVARNSGELIVAKRDGEVKKASDGEIIIQASDGTTDLYRLKKFVRSTKATCINQMISVNVGDKVKKSDILANSFATEEGEIALGQNILVAFMSWQGYNFEDAIIISEKLVHADKYSSIHIENYTIEVRDTKLGPEIITRDIPNIGEEALKNLDEEGIIQVGAEVKAGDILVGKITPKGETELTPEERLLRAIFGEKARDVKDVSLRLPHGEYGKVVAIKEFRRDLGDELPTGVIRVIEVSIAQFRKISVGDKMAGRHGNKGIVSRIVPVEDMPILADGTPVDMILNPLGIISRMNLGQLLETHLGYAARILGYKVASPVFSGVEIDQIIEELKKAGISEDGKVQLYDGRTGEPFQQRTVIGVKYMMKLEHLVDDKIHARSIGPYSLVTQQPLGGRAQFGGQRFGEMEVWALEAYGAAHTLQEMLTIKSDDVWGRRKAYESIIKKEEIRKPSIPESFNVLVKELEGLSLSVDLIKRGEEGLELIDAENLIQTEDDSISDESDFTEEMVIEMKDLDGDILHEEGDVDEIETKEGSEDILDEEDILSEDEILAGDEEEE</sequence>
<dbReference type="Pfam" id="PF04565">
    <property type="entry name" value="RNA_pol_Rpb2_3"/>
    <property type="match status" value="1"/>
</dbReference>
<feature type="domain" description="RNA polymerase Rpb2" evidence="14">
    <location>
        <begin position="387"/>
        <end position="454"/>
    </location>
</feature>
<evidence type="ECO:0000259" key="12">
    <source>
        <dbReference type="Pfam" id="PF04561"/>
    </source>
</evidence>
<dbReference type="HAMAP" id="MF_01321">
    <property type="entry name" value="RNApol_bact_RpoB"/>
    <property type="match status" value="1"/>
</dbReference>
<evidence type="ECO:0000259" key="11">
    <source>
        <dbReference type="Pfam" id="PF04560"/>
    </source>
</evidence>
<dbReference type="InterPro" id="IPR037033">
    <property type="entry name" value="DNA-dir_RNAP_su2_hyb_sf"/>
</dbReference>
<dbReference type="InterPro" id="IPR007120">
    <property type="entry name" value="DNA-dir_RNAP_su2_dom"/>
</dbReference>
<dbReference type="GO" id="GO:0032549">
    <property type="term" value="F:ribonucleoside binding"/>
    <property type="evidence" value="ECO:0007669"/>
    <property type="project" value="InterPro"/>
</dbReference>
<reference evidence="16" key="1">
    <citation type="journal article" date="2020" name="mSystems">
        <title>Genome- and Community-Level Interaction Insights into Carbon Utilization and Element Cycling Functions of Hydrothermarchaeota in Hydrothermal Sediment.</title>
        <authorList>
            <person name="Zhou Z."/>
            <person name="Liu Y."/>
            <person name="Xu W."/>
            <person name="Pan J."/>
            <person name="Luo Z.H."/>
            <person name="Li M."/>
        </authorList>
    </citation>
    <scope>NUCLEOTIDE SEQUENCE [LARGE SCALE GENOMIC DNA]</scope>
    <source>
        <strain evidence="16">SpSt-579</strain>
    </source>
</reference>
<dbReference type="Gene3D" id="3.90.1800.10">
    <property type="entry name" value="RNA polymerase alpha subunit dimerisation domain"/>
    <property type="match status" value="1"/>
</dbReference>
<dbReference type="Gene3D" id="3.90.1100.10">
    <property type="match status" value="2"/>
</dbReference>
<dbReference type="InterPro" id="IPR007644">
    <property type="entry name" value="RNA_pol_bsu_protrusion"/>
</dbReference>
<dbReference type="Pfam" id="PF04563">
    <property type="entry name" value="RNA_pol_Rpb2_1"/>
    <property type="match status" value="1"/>
</dbReference>
<dbReference type="Gene3D" id="3.90.1110.10">
    <property type="entry name" value="RNA polymerase Rpb2, domain 2"/>
    <property type="match status" value="1"/>
</dbReference>
<dbReference type="InterPro" id="IPR007121">
    <property type="entry name" value="RNA_pol_bsu_CS"/>
</dbReference>
<evidence type="ECO:0000256" key="7">
    <source>
        <dbReference type="RuleBase" id="RU000434"/>
    </source>
</evidence>
<evidence type="ECO:0000256" key="9">
    <source>
        <dbReference type="SAM" id="MobiDB-lite"/>
    </source>
</evidence>
<evidence type="ECO:0000256" key="8">
    <source>
        <dbReference type="RuleBase" id="RU363031"/>
    </source>
</evidence>
<dbReference type="SUPFAM" id="SSF64484">
    <property type="entry name" value="beta and beta-prime subunits of DNA dependent RNA-polymerase"/>
    <property type="match status" value="1"/>
</dbReference>
<dbReference type="AlphaFoldDB" id="A0A7C4R2V5"/>